<gene>
    <name evidence="1" type="ordered locus">GK0501</name>
</gene>
<dbReference type="KEGG" id="gka:GK0501"/>
<dbReference type="Proteomes" id="UP000001172">
    <property type="component" value="Chromosome"/>
</dbReference>
<dbReference type="EMBL" id="BA000043">
    <property type="protein sequence ID" value="BAD74786.1"/>
    <property type="molecule type" value="Genomic_DNA"/>
</dbReference>
<name>Q5L2P4_GEOKA</name>
<dbReference type="RefSeq" id="WP_011230005.1">
    <property type="nucleotide sequence ID" value="NC_006510.1"/>
</dbReference>
<protein>
    <submittedName>
        <fullName evidence="1">Uncharacterized protein</fullName>
    </submittedName>
</protein>
<dbReference type="AlphaFoldDB" id="Q5L2P4"/>
<reference evidence="1 2" key="1">
    <citation type="journal article" date="2004" name="Nucleic Acids Res.">
        <title>Thermoadaptation trait revealed by the genome sequence of thermophilic Geobacillus kaustophilus.</title>
        <authorList>
            <person name="Takami H."/>
            <person name="Takaki Y."/>
            <person name="Chee G.J."/>
            <person name="Nishi S."/>
            <person name="Shimamura S."/>
            <person name="Suzuki H."/>
            <person name="Matsui S."/>
            <person name="Uchiyama I."/>
        </authorList>
    </citation>
    <scope>NUCLEOTIDE SEQUENCE [LARGE SCALE GENOMIC DNA]</scope>
    <source>
        <strain evidence="1 2">HTA426</strain>
    </source>
</reference>
<keyword evidence="2" id="KW-1185">Reference proteome</keyword>
<proteinExistence type="predicted"/>
<accession>Q5L2P4</accession>
<dbReference type="HOGENOM" id="CLU_1747015_0_0_9"/>
<sequence>MRKYLWHLDLRTIPCGWEDVYQDALEKCPNGMPLLINGTKFFYHPVKYRETLLDIFSTAKEKCAELMKNEPLNRKQLSELLENDIILFNVLFEWCLEDVEQPFFDINRLKNKHHFKNVSIYFEEDDSPDALIRDFYYLKYFRVNNATAR</sequence>
<evidence type="ECO:0000313" key="2">
    <source>
        <dbReference type="Proteomes" id="UP000001172"/>
    </source>
</evidence>
<evidence type="ECO:0000313" key="1">
    <source>
        <dbReference type="EMBL" id="BAD74786.1"/>
    </source>
</evidence>
<organism evidence="1 2">
    <name type="scientific">Geobacillus kaustophilus (strain HTA426)</name>
    <dbReference type="NCBI Taxonomy" id="235909"/>
    <lineage>
        <taxon>Bacteria</taxon>
        <taxon>Bacillati</taxon>
        <taxon>Bacillota</taxon>
        <taxon>Bacilli</taxon>
        <taxon>Bacillales</taxon>
        <taxon>Anoxybacillaceae</taxon>
        <taxon>Geobacillus</taxon>
        <taxon>Geobacillus thermoleovorans group</taxon>
    </lineage>
</organism>